<reference evidence="3" key="2">
    <citation type="submission" date="2015-01" db="EMBL/GenBank/DDBJ databases">
        <title>Evolutionary Origins and Diversification of the Mycorrhizal Mutualists.</title>
        <authorList>
            <consortium name="DOE Joint Genome Institute"/>
            <consortium name="Mycorrhizal Genomics Consortium"/>
            <person name="Kohler A."/>
            <person name="Kuo A."/>
            <person name="Nagy L.G."/>
            <person name="Floudas D."/>
            <person name="Copeland A."/>
            <person name="Barry K.W."/>
            <person name="Cichocki N."/>
            <person name="Veneault-Fourrey C."/>
            <person name="LaButti K."/>
            <person name="Lindquist E.A."/>
            <person name="Lipzen A."/>
            <person name="Lundell T."/>
            <person name="Morin E."/>
            <person name="Murat C."/>
            <person name="Riley R."/>
            <person name="Ohm R."/>
            <person name="Sun H."/>
            <person name="Tunlid A."/>
            <person name="Henrissat B."/>
            <person name="Grigoriev I.V."/>
            <person name="Hibbett D.S."/>
            <person name="Martin F."/>
        </authorList>
    </citation>
    <scope>NUCLEOTIDE SEQUENCE [LARGE SCALE GENOMIC DNA]</scope>
    <source>
        <strain evidence="3">MUT 4182</strain>
    </source>
</reference>
<dbReference type="GO" id="GO:0007165">
    <property type="term" value="P:signal transduction"/>
    <property type="evidence" value="ECO:0007669"/>
    <property type="project" value="TreeGrafter"/>
</dbReference>
<evidence type="ECO:0000313" key="2">
    <source>
        <dbReference type="EMBL" id="KIO17555.1"/>
    </source>
</evidence>
<evidence type="ECO:0000313" key="3">
    <source>
        <dbReference type="Proteomes" id="UP000054248"/>
    </source>
</evidence>
<dbReference type="HOGENOM" id="CLU_000288_7_18_1"/>
<dbReference type="PANTHER" id="PTHR23257">
    <property type="entry name" value="SERINE-THREONINE PROTEIN KINASE"/>
    <property type="match status" value="1"/>
</dbReference>
<gene>
    <name evidence="2" type="ORF">M407DRAFT_84856</name>
</gene>
<dbReference type="InterPro" id="IPR000719">
    <property type="entry name" value="Prot_kinase_dom"/>
</dbReference>
<dbReference type="InterPro" id="IPR011009">
    <property type="entry name" value="Kinase-like_dom_sf"/>
</dbReference>
<dbReference type="STRING" id="1051891.A0A0C3PS85"/>
<dbReference type="SUPFAM" id="SSF56112">
    <property type="entry name" value="Protein kinase-like (PK-like)"/>
    <property type="match status" value="1"/>
</dbReference>
<proteinExistence type="predicted"/>
<evidence type="ECO:0000259" key="1">
    <source>
        <dbReference type="PROSITE" id="PS50011"/>
    </source>
</evidence>
<dbReference type="InterPro" id="IPR050167">
    <property type="entry name" value="Ser_Thr_protein_kinase"/>
</dbReference>
<organism evidence="2 3">
    <name type="scientific">Tulasnella calospora MUT 4182</name>
    <dbReference type="NCBI Taxonomy" id="1051891"/>
    <lineage>
        <taxon>Eukaryota</taxon>
        <taxon>Fungi</taxon>
        <taxon>Dikarya</taxon>
        <taxon>Basidiomycota</taxon>
        <taxon>Agaricomycotina</taxon>
        <taxon>Agaricomycetes</taxon>
        <taxon>Cantharellales</taxon>
        <taxon>Tulasnellaceae</taxon>
        <taxon>Tulasnella</taxon>
    </lineage>
</organism>
<feature type="non-terminal residue" evidence="2">
    <location>
        <position position="1"/>
    </location>
</feature>
<dbReference type="GO" id="GO:0005737">
    <property type="term" value="C:cytoplasm"/>
    <property type="evidence" value="ECO:0007669"/>
    <property type="project" value="TreeGrafter"/>
</dbReference>
<dbReference type="GO" id="GO:0005524">
    <property type="term" value="F:ATP binding"/>
    <property type="evidence" value="ECO:0007669"/>
    <property type="project" value="InterPro"/>
</dbReference>
<reference evidence="2 3" key="1">
    <citation type="submission" date="2014-04" db="EMBL/GenBank/DDBJ databases">
        <authorList>
            <consortium name="DOE Joint Genome Institute"/>
            <person name="Kuo A."/>
            <person name="Girlanda M."/>
            <person name="Perotto S."/>
            <person name="Kohler A."/>
            <person name="Nagy L.G."/>
            <person name="Floudas D."/>
            <person name="Copeland A."/>
            <person name="Barry K.W."/>
            <person name="Cichocki N."/>
            <person name="Veneault-Fourrey C."/>
            <person name="LaButti K."/>
            <person name="Lindquist E.A."/>
            <person name="Lipzen A."/>
            <person name="Lundell T."/>
            <person name="Morin E."/>
            <person name="Murat C."/>
            <person name="Sun H."/>
            <person name="Tunlid A."/>
            <person name="Henrissat B."/>
            <person name="Grigoriev I.V."/>
            <person name="Hibbett D.S."/>
            <person name="Martin F."/>
            <person name="Nordberg H.P."/>
            <person name="Cantor M.N."/>
            <person name="Hua S.X."/>
        </authorList>
    </citation>
    <scope>NUCLEOTIDE SEQUENCE [LARGE SCALE GENOMIC DNA]</scope>
    <source>
        <strain evidence="2 3">MUT 4182</strain>
    </source>
</reference>
<dbReference type="Proteomes" id="UP000054248">
    <property type="component" value="Unassembled WGS sequence"/>
</dbReference>
<dbReference type="PRINTS" id="PR00109">
    <property type="entry name" value="TYRKINASE"/>
</dbReference>
<dbReference type="PROSITE" id="PS00108">
    <property type="entry name" value="PROTEIN_KINASE_ST"/>
    <property type="match status" value="1"/>
</dbReference>
<dbReference type="Gene3D" id="1.10.510.10">
    <property type="entry name" value="Transferase(Phosphotransferase) domain 1"/>
    <property type="match status" value="1"/>
</dbReference>
<feature type="domain" description="Protein kinase" evidence="1">
    <location>
        <begin position="1"/>
        <end position="163"/>
    </location>
</feature>
<dbReference type="Pfam" id="PF07714">
    <property type="entry name" value="PK_Tyr_Ser-Thr"/>
    <property type="match status" value="1"/>
</dbReference>
<dbReference type="InterPro" id="IPR008271">
    <property type="entry name" value="Ser/Thr_kinase_AS"/>
</dbReference>
<protein>
    <recommendedName>
        <fullName evidence="1">Protein kinase domain-containing protein</fullName>
    </recommendedName>
</protein>
<dbReference type="GO" id="GO:0004672">
    <property type="term" value="F:protein kinase activity"/>
    <property type="evidence" value="ECO:0007669"/>
    <property type="project" value="InterPro"/>
</dbReference>
<accession>A0A0C3PS85</accession>
<dbReference type="AlphaFoldDB" id="A0A0C3PS85"/>
<dbReference type="SMART" id="SM00220">
    <property type="entry name" value="S_TKc"/>
    <property type="match status" value="1"/>
</dbReference>
<dbReference type="OrthoDB" id="5809314at2759"/>
<dbReference type="EMBL" id="KN823368">
    <property type="protein sequence ID" value="KIO17555.1"/>
    <property type="molecule type" value="Genomic_DNA"/>
</dbReference>
<keyword evidence="3" id="KW-1185">Reference proteome</keyword>
<dbReference type="PROSITE" id="PS50011">
    <property type="entry name" value="PROTEIN_KINASE_DOM"/>
    <property type="match status" value="1"/>
</dbReference>
<name>A0A0C3PS85_9AGAM</name>
<dbReference type="InterPro" id="IPR001245">
    <property type="entry name" value="Ser-Thr/Tyr_kinase_cat_dom"/>
</dbReference>
<sequence>LRQSFANELSLMVNLFHQNVIRLIGFVEDMEKGDAWIILPWEANGNVREFLQSGPWDIPERVSLIQDVARGLEYLHTRDPPICHGDLKSLNILVNASYRAVITDFGSARIKRSIVSEMEKNKSEITRQFSLRWTAPEILRDRMPDLASDMWSIGWICWEVSSR</sequence>